<proteinExistence type="predicted"/>
<organism evidence="3 4">
    <name type="scientific">Dactylosporangium sucinum</name>
    <dbReference type="NCBI Taxonomy" id="1424081"/>
    <lineage>
        <taxon>Bacteria</taxon>
        <taxon>Bacillati</taxon>
        <taxon>Actinomycetota</taxon>
        <taxon>Actinomycetes</taxon>
        <taxon>Micromonosporales</taxon>
        <taxon>Micromonosporaceae</taxon>
        <taxon>Dactylosporangium</taxon>
    </lineage>
</organism>
<feature type="transmembrane region" description="Helical" evidence="1">
    <location>
        <begin position="6"/>
        <end position="30"/>
    </location>
</feature>
<reference evidence="3" key="2">
    <citation type="submission" date="2020-09" db="EMBL/GenBank/DDBJ databases">
        <authorList>
            <person name="Sun Q."/>
            <person name="Ohkuma M."/>
        </authorList>
    </citation>
    <scope>NUCLEOTIDE SEQUENCE</scope>
    <source>
        <strain evidence="3">JCM 19831</strain>
    </source>
</reference>
<dbReference type="EMBL" id="BMPI01000008">
    <property type="protein sequence ID" value="GGM18808.1"/>
    <property type="molecule type" value="Genomic_DNA"/>
</dbReference>
<feature type="transmembrane region" description="Helical" evidence="1">
    <location>
        <begin position="156"/>
        <end position="184"/>
    </location>
</feature>
<feature type="domain" description="DUF4126" evidence="2">
    <location>
        <begin position="4"/>
        <end position="186"/>
    </location>
</feature>
<evidence type="ECO:0000313" key="3">
    <source>
        <dbReference type="EMBL" id="GGM18808.1"/>
    </source>
</evidence>
<comment type="caution">
    <text evidence="3">The sequence shown here is derived from an EMBL/GenBank/DDBJ whole genome shotgun (WGS) entry which is preliminary data.</text>
</comment>
<keyword evidence="4" id="KW-1185">Reference proteome</keyword>
<reference evidence="3" key="1">
    <citation type="journal article" date="2014" name="Int. J. Syst. Evol. Microbiol.">
        <title>Complete genome sequence of Corynebacterium casei LMG S-19264T (=DSM 44701T), isolated from a smear-ripened cheese.</title>
        <authorList>
            <consortium name="US DOE Joint Genome Institute (JGI-PGF)"/>
            <person name="Walter F."/>
            <person name="Albersmeier A."/>
            <person name="Kalinowski J."/>
            <person name="Ruckert C."/>
        </authorList>
    </citation>
    <scope>NUCLEOTIDE SEQUENCE</scope>
    <source>
        <strain evidence="3">JCM 19831</strain>
    </source>
</reference>
<evidence type="ECO:0000313" key="4">
    <source>
        <dbReference type="Proteomes" id="UP000642070"/>
    </source>
</evidence>
<gene>
    <name evidence="3" type="ORF">GCM10007977_020130</name>
</gene>
<accession>A0A917WPG2</accession>
<name>A0A917WPG2_9ACTN</name>
<dbReference type="InterPro" id="IPR025196">
    <property type="entry name" value="DUF4126"/>
</dbReference>
<dbReference type="AlphaFoldDB" id="A0A917WPG2"/>
<evidence type="ECO:0000256" key="1">
    <source>
        <dbReference type="SAM" id="Phobius"/>
    </source>
</evidence>
<keyword evidence="1" id="KW-1133">Transmembrane helix</keyword>
<keyword evidence="1" id="KW-0812">Transmembrane</keyword>
<evidence type="ECO:0000259" key="2">
    <source>
        <dbReference type="Pfam" id="PF13548"/>
    </source>
</evidence>
<dbReference type="Proteomes" id="UP000642070">
    <property type="component" value="Unassembled WGS sequence"/>
</dbReference>
<protein>
    <recommendedName>
        <fullName evidence="2">DUF4126 domain-containing protein</fullName>
    </recommendedName>
</protein>
<feature type="transmembrane region" description="Helical" evidence="1">
    <location>
        <begin position="42"/>
        <end position="62"/>
    </location>
</feature>
<dbReference type="Pfam" id="PF13548">
    <property type="entry name" value="DUF4126"/>
    <property type="match status" value="1"/>
</dbReference>
<sequence>MEALTGLGLATSAGLNAYIPLLAIGVLARYTELITLPSNWQWMENGWTILIVAALLAIEFVADKVPIVDHVNDVIQTFVRPTAGGLAFGAASSASTVTVTDPGSFFSSNQWIPIVVGGAVSLGVHGMKAASRPVINATTAGFGAPVASTIEDGISAVLSLVAIILPVLVLFFLLLMFLTFGWLMRRRKRRKQEKEAARWAQSQGWRPAP</sequence>
<keyword evidence="1" id="KW-0472">Membrane</keyword>